<gene>
    <name evidence="5 7" type="primary">tatC</name>
    <name evidence="7" type="ORF">HPC62_05875</name>
</gene>
<name>A0A6M8B5N5_9CYAN</name>
<dbReference type="NCBIfam" id="TIGR00945">
    <property type="entry name" value="tatC"/>
    <property type="match status" value="1"/>
</dbReference>
<dbReference type="InterPro" id="IPR000540">
    <property type="entry name" value="Flag_MotA_CS"/>
</dbReference>
<dbReference type="InterPro" id="IPR002033">
    <property type="entry name" value="TatC"/>
</dbReference>
<evidence type="ECO:0000256" key="5">
    <source>
        <dbReference type="HAMAP-Rule" id="MF_00902"/>
    </source>
</evidence>
<keyword evidence="5" id="KW-1003">Cell membrane</keyword>
<dbReference type="PANTHER" id="PTHR30371:SF0">
    <property type="entry name" value="SEC-INDEPENDENT PROTEIN TRANSLOCASE PROTEIN TATC, CHLOROPLASTIC-RELATED"/>
    <property type="match status" value="1"/>
</dbReference>
<dbReference type="HAMAP" id="MF_00902">
    <property type="entry name" value="TatC"/>
    <property type="match status" value="1"/>
</dbReference>
<dbReference type="InterPro" id="IPR019820">
    <property type="entry name" value="Sec-indep_translocase_CS"/>
</dbReference>
<feature type="transmembrane region" description="Helical" evidence="5">
    <location>
        <begin position="251"/>
        <end position="271"/>
    </location>
</feature>
<evidence type="ECO:0000256" key="6">
    <source>
        <dbReference type="SAM" id="MobiDB-lite"/>
    </source>
</evidence>
<dbReference type="GO" id="GO:0033281">
    <property type="term" value="C:TAT protein transport complex"/>
    <property type="evidence" value="ECO:0007669"/>
    <property type="project" value="UniProtKB-UniRule"/>
</dbReference>
<organism evidence="7 8">
    <name type="scientific">Thermoleptolyngbya sichuanensis A183</name>
    <dbReference type="NCBI Taxonomy" id="2737172"/>
    <lineage>
        <taxon>Bacteria</taxon>
        <taxon>Bacillati</taxon>
        <taxon>Cyanobacteriota</taxon>
        <taxon>Cyanophyceae</taxon>
        <taxon>Oculatellales</taxon>
        <taxon>Oculatellaceae</taxon>
        <taxon>Thermoleptolyngbya</taxon>
        <taxon>Thermoleptolyngbya sichuanensis</taxon>
    </lineage>
</organism>
<dbReference type="RefSeq" id="WP_172354177.1">
    <property type="nucleotide sequence ID" value="NZ_CP053661.1"/>
</dbReference>
<dbReference type="Pfam" id="PF00902">
    <property type="entry name" value="TatC"/>
    <property type="match status" value="1"/>
</dbReference>
<dbReference type="GO" id="GO:0009977">
    <property type="term" value="F:proton motive force dependent protein transmembrane transporter activity"/>
    <property type="evidence" value="ECO:0007669"/>
    <property type="project" value="TreeGrafter"/>
</dbReference>
<dbReference type="AlphaFoldDB" id="A0A6M8B5N5"/>
<evidence type="ECO:0000313" key="7">
    <source>
        <dbReference type="EMBL" id="QKD81788.1"/>
    </source>
</evidence>
<keyword evidence="5" id="KW-0813">Transport</keyword>
<dbReference type="KEGG" id="theu:HPC62_05875"/>
<evidence type="ECO:0000313" key="8">
    <source>
        <dbReference type="Proteomes" id="UP000505210"/>
    </source>
</evidence>
<feature type="transmembrane region" description="Helical" evidence="5">
    <location>
        <begin position="192"/>
        <end position="215"/>
    </location>
</feature>
<dbReference type="PROSITE" id="PS01307">
    <property type="entry name" value="MOTA"/>
    <property type="match status" value="1"/>
</dbReference>
<feature type="compositionally biased region" description="Polar residues" evidence="6">
    <location>
        <begin position="1"/>
        <end position="24"/>
    </location>
</feature>
<keyword evidence="4 5" id="KW-0472">Membrane</keyword>
<keyword evidence="5" id="KW-0653">Protein transport</keyword>
<evidence type="ECO:0000256" key="3">
    <source>
        <dbReference type="ARBA" id="ARBA00022989"/>
    </source>
</evidence>
<dbReference type="EMBL" id="CP053661">
    <property type="protein sequence ID" value="QKD81788.1"/>
    <property type="molecule type" value="Genomic_DNA"/>
</dbReference>
<evidence type="ECO:0000256" key="1">
    <source>
        <dbReference type="ARBA" id="ARBA00004141"/>
    </source>
</evidence>
<keyword evidence="3 5" id="KW-1133">Transmembrane helix</keyword>
<feature type="transmembrane region" description="Helical" evidence="5">
    <location>
        <begin position="227"/>
        <end position="245"/>
    </location>
</feature>
<dbReference type="GO" id="GO:0043953">
    <property type="term" value="P:protein transport by the Tat complex"/>
    <property type="evidence" value="ECO:0007669"/>
    <property type="project" value="UniProtKB-UniRule"/>
</dbReference>
<feature type="region of interest" description="Disordered" evidence="6">
    <location>
        <begin position="1"/>
        <end position="29"/>
    </location>
</feature>
<comment type="similarity">
    <text evidence="5">Belongs to the TatC family.</text>
</comment>
<dbReference type="PROSITE" id="PS01218">
    <property type="entry name" value="TATC"/>
    <property type="match status" value="1"/>
</dbReference>
<dbReference type="Proteomes" id="UP000505210">
    <property type="component" value="Chromosome"/>
</dbReference>
<proteinExistence type="inferred from homology"/>
<evidence type="ECO:0000256" key="4">
    <source>
        <dbReference type="ARBA" id="ARBA00023136"/>
    </source>
</evidence>
<comment type="subunit">
    <text evidence="5">Forms a complex with TatA.</text>
</comment>
<protein>
    <recommendedName>
        <fullName evidence="5">Sec-independent protein translocase protein TatC</fullName>
    </recommendedName>
</protein>
<dbReference type="PANTHER" id="PTHR30371">
    <property type="entry name" value="SEC-INDEPENDENT PROTEIN TRANSLOCASE PROTEIN TATC"/>
    <property type="match status" value="1"/>
</dbReference>
<reference evidence="7 8" key="1">
    <citation type="submission" date="2020-05" db="EMBL/GenBank/DDBJ databases">
        <title>Complete genome sequence of of a novel Thermoleptolyngbya strain isolated from hot springs of Ganzi, Sichuan China.</title>
        <authorList>
            <person name="Tang J."/>
            <person name="Daroch M."/>
            <person name="Li L."/>
            <person name="Waleron K."/>
            <person name="Waleron M."/>
            <person name="Waleron M."/>
        </authorList>
    </citation>
    <scope>NUCLEOTIDE SEQUENCE [LARGE SCALE GENOMIC DNA]</scope>
    <source>
        <strain evidence="7 8">PKUAC-SCTA183</strain>
    </source>
</reference>
<feature type="transmembrane region" description="Helical" evidence="5">
    <location>
        <begin position="144"/>
        <end position="172"/>
    </location>
</feature>
<feature type="transmembrane region" description="Helical" evidence="5">
    <location>
        <begin position="59"/>
        <end position="81"/>
    </location>
</feature>
<sequence>MTAPTETDLATQNGATQNGLNTAANPGRSPAVDVQTDDVADLDVEMSLFDHLEELRMRIFYALIATVVGVIICFFFVNPIVQLLEVPAQGVKFLQLSPGEYFFVSLKVAGYSGLLVASPFVLYQIIQFVLPGLTRKERRIIGPIVLGSSFLFVGGLVFAYVALIPAALNFFISYGADVVEQLWSIDRYFEFVLLLLFSTGLAFQIPVIQVLLGLLGLVTSGQMLSGWRYVVLGGAVLGAVLTPSTDPVTQSLLAGAVLGLYFGGTGMVKLLGR</sequence>
<evidence type="ECO:0000256" key="2">
    <source>
        <dbReference type="ARBA" id="ARBA00022692"/>
    </source>
</evidence>
<accession>A0A6M8B5N5</accession>
<comment type="subcellular location">
    <subcellularLocation>
        <location evidence="5">Cell membrane</location>
        <topology evidence="5">Multi-pass membrane protein</topology>
    </subcellularLocation>
    <subcellularLocation>
        <location evidence="1">Membrane</location>
        <topology evidence="1">Multi-pass membrane protein</topology>
    </subcellularLocation>
</comment>
<keyword evidence="2 5" id="KW-0812">Transmembrane</keyword>
<feature type="transmembrane region" description="Helical" evidence="5">
    <location>
        <begin position="101"/>
        <end position="123"/>
    </location>
</feature>
<comment type="function">
    <text evidence="5">Part of the twin-arginine translocation (Tat) system that transports large folded proteins containing a characteristic twin-arginine motif in their signal peptide across membranes.</text>
</comment>
<keyword evidence="5" id="KW-0811">Translocation</keyword>
<dbReference type="GO" id="GO:0065002">
    <property type="term" value="P:intracellular protein transmembrane transport"/>
    <property type="evidence" value="ECO:0007669"/>
    <property type="project" value="TreeGrafter"/>
</dbReference>
<keyword evidence="8" id="KW-1185">Reference proteome</keyword>
<dbReference type="PRINTS" id="PR01840">
    <property type="entry name" value="TATCFAMILY"/>
</dbReference>